<dbReference type="RefSeq" id="WP_017836740.1">
    <property type="nucleotide sequence ID" value="NZ_NTGA01000002.1"/>
</dbReference>
<reference evidence="3" key="1">
    <citation type="submission" date="2017-09" db="EMBL/GenBank/DDBJ databases">
        <authorList>
            <person name="Zhang Y."/>
            <person name="Huang X."/>
            <person name="Liu J."/>
            <person name="Lu L."/>
            <person name="Peng K."/>
        </authorList>
    </citation>
    <scope>NUCLEOTIDE SEQUENCE [LARGE SCALE GENOMIC DNA]</scope>
    <source>
        <strain evidence="3">S-XJ-1</strain>
    </source>
</reference>
<sequence length="322" mass="34355">MSTSKSQRLVNLVICLRSTNAYLSAGEIRRMVQGYDDCENEAAYLRMFERDKRELREVGVPLEQGASLAPGSPAGYRIPAGGYELPEITLTPEQAGVLAVASEVWREGERAARADGALAKLTAAGIDPVHDAGATVSVEDPAELAVAAVVAEAVAEGRHLTFSHTPAGATEPSARRIEPWWTGSRQGNWYVVGHDLDRGEPRTFRLVRVSDVRVGQAGRTVPVPRTAEVLALVDDAISRLNPVVEATVWAADGHAAELRAMARDAASAHRFGRAGADLEVRAPLGELSSMVASQGADAVALRPSELRVRVLTILSAAQEADR</sequence>
<gene>
    <name evidence="2" type="ORF">CEY15_01485</name>
</gene>
<dbReference type="AlphaFoldDB" id="A0A2A2WUL6"/>
<proteinExistence type="predicted"/>
<dbReference type="InterPro" id="IPR026881">
    <property type="entry name" value="WYL_dom"/>
</dbReference>
<dbReference type="PROSITE" id="PS52050">
    <property type="entry name" value="WYL"/>
    <property type="match status" value="1"/>
</dbReference>
<comment type="caution">
    <text evidence="2">The sequence shown here is derived from an EMBL/GenBank/DDBJ whole genome shotgun (WGS) entry which is preliminary data.</text>
</comment>
<organism evidence="2 3">
    <name type="scientific">Dietzia natronolimnaea</name>
    <dbReference type="NCBI Taxonomy" id="161920"/>
    <lineage>
        <taxon>Bacteria</taxon>
        <taxon>Bacillati</taxon>
        <taxon>Actinomycetota</taxon>
        <taxon>Actinomycetes</taxon>
        <taxon>Mycobacteriales</taxon>
        <taxon>Dietziaceae</taxon>
        <taxon>Dietzia</taxon>
    </lineage>
</organism>
<dbReference type="EMBL" id="NTGA01000002">
    <property type="protein sequence ID" value="PAY24871.1"/>
    <property type="molecule type" value="Genomic_DNA"/>
</dbReference>
<evidence type="ECO:0000259" key="1">
    <source>
        <dbReference type="Pfam" id="PF13280"/>
    </source>
</evidence>
<dbReference type="OrthoDB" id="3268930at2"/>
<evidence type="ECO:0000313" key="2">
    <source>
        <dbReference type="EMBL" id="PAY24871.1"/>
    </source>
</evidence>
<evidence type="ECO:0000313" key="3">
    <source>
        <dbReference type="Proteomes" id="UP000218810"/>
    </source>
</evidence>
<dbReference type="InterPro" id="IPR051534">
    <property type="entry name" value="CBASS_pafABC_assoc_protein"/>
</dbReference>
<protein>
    <submittedName>
        <fullName evidence="2">WYL domain-containing protein</fullName>
    </submittedName>
</protein>
<dbReference type="PANTHER" id="PTHR34580">
    <property type="match status" value="1"/>
</dbReference>
<dbReference type="Pfam" id="PF13280">
    <property type="entry name" value="WYL"/>
    <property type="match status" value="1"/>
</dbReference>
<feature type="domain" description="WYL" evidence="1">
    <location>
        <begin position="147"/>
        <end position="214"/>
    </location>
</feature>
<accession>A0A2A2WUL6</accession>
<keyword evidence="3" id="KW-1185">Reference proteome</keyword>
<name>A0A2A2WUL6_9ACTN</name>
<dbReference type="Proteomes" id="UP000218810">
    <property type="component" value="Unassembled WGS sequence"/>
</dbReference>
<dbReference type="PANTHER" id="PTHR34580:SF3">
    <property type="entry name" value="PROTEIN PAFB"/>
    <property type="match status" value="1"/>
</dbReference>